<dbReference type="Pfam" id="PF13935">
    <property type="entry name" value="Ead_Ea22"/>
    <property type="match status" value="1"/>
</dbReference>
<sequence length="165" mass="18060">MSEINYQALREVAEAAKGDTTWQNLQAFHAAATPEVVQALLDENERLCRDLIARNGEIEGLREWAEELEAREVALPVASCIVEDGCMCVDGFSEYVDHSLPDGMHELYAAPPASVVPEGLVKAVRFYEQVKCENPPVETGAWKDAVDWVLNEACQAVNIDAKGGA</sequence>
<dbReference type="EMBL" id="DAARSE010000019">
    <property type="protein sequence ID" value="HAE3719628.1"/>
    <property type="molecule type" value="Genomic_DNA"/>
</dbReference>
<gene>
    <name evidence="1" type="ORF">G4B92_001494</name>
</gene>
<reference evidence="1" key="1">
    <citation type="journal article" date="2018" name="Genome Biol.">
        <title>SKESA: strategic k-mer extension for scrupulous assemblies.</title>
        <authorList>
            <person name="Souvorov A."/>
            <person name="Agarwala R."/>
            <person name="Lipman D.J."/>
        </authorList>
    </citation>
    <scope>NUCLEOTIDE SEQUENCE</scope>
    <source>
        <strain evidence="1">Salmonella enterica</strain>
    </source>
</reference>
<proteinExistence type="predicted"/>
<organism evidence="1">
    <name type="scientific">Salmonella derby</name>
    <dbReference type="NCBI Taxonomy" id="28144"/>
    <lineage>
        <taxon>Bacteria</taxon>
        <taxon>Pseudomonadati</taxon>
        <taxon>Pseudomonadota</taxon>
        <taxon>Gammaproteobacteria</taxon>
        <taxon>Enterobacterales</taxon>
        <taxon>Enterobacteriaceae</taxon>
        <taxon>Salmonella</taxon>
    </lineage>
</organism>
<protein>
    <submittedName>
        <fullName evidence="1">Ead/Ea22-like family protein</fullName>
    </submittedName>
</protein>
<comment type="caution">
    <text evidence="1">The sequence shown here is derived from an EMBL/GenBank/DDBJ whole genome shotgun (WGS) entry which is preliminary data.</text>
</comment>
<accession>A0A730HM17</accession>
<evidence type="ECO:0000313" key="1">
    <source>
        <dbReference type="EMBL" id="HAE3719628.1"/>
    </source>
</evidence>
<name>A0A730HM17_SALDE</name>
<reference evidence="1" key="2">
    <citation type="submission" date="2018-07" db="EMBL/GenBank/DDBJ databases">
        <authorList>
            <consortium name="NCBI Pathogen Detection Project"/>
        </authorList>
    </citation>
    <scope>NUCLEOTIDE SEQUENCE</scope>
    <source>
        <strain evidence="1">Salmonella enterica</strain>
    </source>
</reference>
<dbReference type="InterPro" id="IPR025153">
    <property type="entry name" value="Ead_Ea22"/>
</dbReference>
<dbReference type="AlphaFoldDB" id="A0A730HM17"/>